<evidence type="ECO:0000256" key="3">
    <source>
        <dbReference type="ARBA" id="ARBA00022833"/>
    </source>
</evidence>
<keyword evidence="2 4" id="KW-0863">Zinc-finger</keyword>
<evidence type="ECO:0000313" key="7">
    <source>
        <dbReference type="EMBL" id="JAD11593.1"/>
    </source>
</evidence>
<evidence type="ECO:0000256" key="1">
    <source>
        <dbReference type="ARBA" id="ARBA00022723"/>
    </source>
</evidence>
<dbReference type="InterPro" id="IPR003656">
    <property type="entry name" value="Znf_BED"/>
</dbReference>
<protein>
    <submittedName>
        <fullName evidence="7">Transposable element Hobo transposase</fullName>
    </submittedName>
</protein>
<dbReference type="EMBL" id="GBXI01003378">
    <property type="protein sequence ID" value="JAD10914.1"/>
    <property type="molecule type" value="Transcribed_RNA"/>
</dbReference>
<name>A0A0A1XLX7_ZEUCU</name>
<dbReference type="GO" id="GO:0003677">
    <property type="term" value="F:DNA binding"/>
    <property type="evidence" value="ECO:0007669"/>
    <property type="project" value="InterPro"/>
</dbReference>
<dbReference type="PROSITE" id="PS50808">
    <property type="entry name" value="ZF_BED"/>
    <property type="match status" value="1"/>
</dbReference>
<sequence>MESHESILQKVKDGVYELTRKENSKSRIWNTYAQIRKDDGTILDGYVCCCRCSRLYKLNGNQTSNLNRHKCAKLAAQEEAVSNNDDVKNENDLDEDVKECEEFFSNFRRSELQIGEASSHELSLCNSDTNADITVNQNQATPKRSLIHAKQLDNLCDMIKVDLQDVSDEIFFEAKWKILDVLREVHRKKLTNNFK</sequence>
<keyword evidence="3" id="KW-0862">Zinc</keyword>
<reference evidence="7" key="1">
    <citation type="submission" date="2014-11" db="EMBL/GenBank/DDBJ databases">
        <authorList>
            <person name="Geib S."/>
        </authorList>
    </citation>
    <scope>NUCLEOTIDE SEQUENCE</scope>
</reference>
<proteinExistence type="predicted"/>
<evidence type="ECO:0000259" key="5">
    <source>
        <dbReference type="PROSITE" id="PS50808"/>
    </source>
</evidence>
<evidence type="ECO:0000313" key="6">
    <source>
        <dbReference type="EMBL" id="JAD10914.1"/>
    </source>
</evidence>
<dbReference type="SMART" id="SM00614">
    <property type="entry name" value="ZnF_BED"/>
    <property type="match status" value="1"/>
</dbReference>
<keyword evidence="1" id="KW-0479">Metal-binding</keyword>
<accession>A0A0A1XLX7</accession>
<dbReference type="EMBL" id="GBXI01002699">
    <property type="protein sequence ID" value="JAD11593.1"/>
    <property type="molecule type" value="Transcribed_RNA"/>
</dbReference>
<organism evidence="7">
    <name type="scientific">Zeugodacus cucurbitae</name>
    <name type="common">Melon fruit fly</name>
    <name type="synonym">Bactrocera cucurbitae</name>
    <dbReference type="NCBI Taxonomy" id="28588"/>
    <lineage>
        <taxon>Eukaryota</taxon>
        <taxon>Metazoa</taxon>
        <taxon>Ecdysozoa</taxon>
        <taxon>Arthropoda</taxon>
        <taxon>Hexapoda</taxon>
        <taxon>Insecta</taxon>
        <taxon>Pterygota</taxon>
        <taxon>Neoptera</taxon>
        <taxon>Endopterygota</taxon>
        <taxon>Diptera</taxon>
        <taxon>Brachycera</taxon>
        <taxon>Muscomorpha</taxon>
        <taxon>Tephritoidea</taxon>
        <taxon>Tephritidae</taxon>
        <taxon>Zeugodacus</taxon>
        <taxon>Zeugodacus</taxon>
    </lineage>
</organism>
<dbReference type="GO" id="GO:0008270">
    <property type="term" value="F:zinc ion binding"/>
    <property type="evidence" value="ECO:0007669"/>
    <property type="project" value="UniProtKB-KW"/>
</dbReference>
<dbReference type="AlphaFoldDB" id="A0A0A1XLX7"/>
<reference evidence="7" key="2">
    <citation type="journal article" date="2015" name="Gigascience">
        <title>Reconstructing a comprehensive transcriptome assembly of a white-pupal translocated strain of the pest fruit fly Bactrocera cucurbitae.</title>
        <authorList>
            <person name="Sim S.B."/>
            <person name="Calla B."/>
            <person name="Hall B."/>
            <person name="DeRego T."/>
            <person name="Geib S.M."/>
        </authorList>
    </citation>
    <scope>NUCLEOTIDE SEQUENCE</scope>
</reference>
<gene>
    <name evidence="7" type="primary">T_4</name>
    <name evidence="6" type="synonym">T_2</name>
    <name evidence="7" type="ORF">g.30842</name>
    <name evidence="6" type="ORF">g.30844</name>
</gene>
<evidence type="ECO:0000256" key="4">
    <source>
        <dbReference type="PROSITE-ProRule" id="PRU00027"/>
    </source>
</evidence>
<feature type="domain" description="BED-type" evidence="5">
    <location>
        <begin position="23"/>
        <end position="84"/>
    </location>
</feature>
<evidence type="ECO:0000256" key="2">
    <source>
        <dbReference type="ARBA" id="ARBA00022771"/>
    </source>
</evidence>
<dbReference type="OrthoDB" id="10051975at2759"/>